<dbReference type="InterPro" id="IPR044978">
    <property type="entry name" value="GRV2/DNAJC13"/>
</dbReference>
<feature type="domain" description="Fibronectin type-III" evidence="5">
    <location>
        <begin position="3910"/>
        <end position="4005"/>
    </location>
</feature>
<dbReference type="EMBL" id="KI680312">
    <property type="protein sequence ID" value="ETL90588.1"/>
    <property type="molecule type" value="Genomic_DNA"/>
</dbReference>
<feature type="domain" description="Fibronectin type-III" evidence="5">
    <location>
        <begin position="2707"/>
        <end position="2803"/>
    </location>
</feature>
<evidence type="ECO:0000256" key="1">
    <source>
        <dbReference type="ARBA" id="ARBA00022729"/>
    </source>
</evidence>
<feature type="domain" description="Fibronectin type-III" evidence="5">
    <location>
        <begin position="2808"/>
        <end position="2915"/>
    </location>
</feature>
<evidence type="ECO:0000256" key="2">
    <source>
        <dbReference type="ARBA" id="ARBA00022737"/>
    </source>
</evidence>
<feature type="domain" description="Fibronectin type-III" evidence="5">
    <location>
        <begin position="4124"/>
        <end position="4230"/>
    </location>
</feature>
<dbReference type="GO" id="GO:0010008">
    <property type="term" value="C:endosome membrane"/>
    <property type="evidence" value="ECO:0007669"/>
    <property type="project" value="TreeGrafter"/>
</dbReference>
<reference evidence="6" key="1">
    <citation type="submission" date="2013-11" db="EMBL/GenBank/DDBJ databases">
        <title>The Genome Sequence of Phytophthora parasitica CHvinca01.</title>
        <authorList>
            <consortium name="The Broad Institute Genomics Platform"/>
            <person name="Russ C."/>
            <person name="Tyler B."/>
            <person name="Panabieres F."/>
            <person name="Shan W."/>
            <person name="Tripathy S."/>
            <person name="Grunwald N."/>
            <person name="Machado M."/>
            <person name="Johnson C.S."/>
            <person name="Arredondo F."/>
            <person name="Hong C."/>
            <person name="Coffey M."/>
            <person name="Young S.K."/>
            <person name="Zeng Q."/>
            <person name="Gargeya S."/>
            <person name="Fitzgerald M."/>
            <person name="Abouelleil A."/>
            <person name="Alvarado L."/>
            <person name="Chapman S.B."/>
            <person name="Gainer-Dewar J."/>
            <person name="Goldberg J."/>
            <person name="Griggs A."/>
            <person name="Gujja S."/>
            <person name="Hansen M."/>
            <person name="Howarth C."/>
            <person name="Imamovic A."/>
            <person name="Ireland A."/>
            <person name="Larimer J."/>
            <person name="McCowan C."/>
            <person name="Murphy C."/>
            <person name="Pearson M."/>
            <person name="Poon T.W."/>
            <person name="Priest M."/>
            <person name="Roberts A."/>
            <person name="Saif S."/>
            <person name="Shea T."/>
            <person name="Sykes S."/>
            <person name="Wortman J."/>
            <person name="Nusbaum C."/>
            <person name="Birren B."/>
        </authorList>
    </citation>
    <scope>NUCLEOTIDE SEQUENCE [LARGE SCALE GENOMIC DNA]</scope>
    <source>
        <strain evidence="6">CHvinca01</strain>
    </source>
</reference>
<dbReference type="GO" id="GO:0007154">
    <property type="term" value="P:cell communication"/>
    <property type="evidence" value="ECO:0007669"/>
    <property type="project" value="InterPro"/>
</dbReference>
<keyword evidence="1" id="KW-0732">Signal</keyword>
<feature type="domain" description="Fibronectin type-III" evidence="5">
    <location>
        <begin position="5230"/>
        <end position="5336"/>
    </location>
</feature>
<dbReference type="PANTHER" id="PTHR36983">
    <property type="entry name" value="DNAJ HOMOLOG SUBFAMILY C MEMBER 13"/>
    <property type="match status" value="1"/>
</dbReference>
<gene>
    <name evidence="6" type="ORF">L917_10769</name>
</gene>
<feature type="domain" description="Fibronectin type-III" evidence="5">
    <location>
        <begin position="6541"/>
        <end position="6636"/>
    </location>
</feature>
<dbReference type="VEuPathDB" id="FungiDB:PPTG_13377"/>
<feature type="region of interest" description="Disordered" evidence="4">
    <location>
        <begin position="770"/>
        <end position="923"/>
    </location>
</feature>
<evidence type="ECO:0000313" key="6">
    <source>
        <dbReference type="EMBL" id="ETL90588.1"/>
    </source>
</evidence>
<dbReference type="InterPro" id="IPR038081">
    <property type="entry name" value="CalX-like_sf"/>
</dbReference>
<dbReference type="Pfam" id="PF19432">
    <property type="entry name" value="RME-8_N"/>
    <property type="match status" value="1"/>
</dbReference>
<dbReference type="SMART" id="SM00237">
    <property type="entry name" value="Calx_beta"/>
    <property type="match status" value="5"/>
</dbReference>
<feature type="domain" description="Fibronectin type-III" evidence="5">
    <location>
        <begin position="5529"/>
        <end position="5622"/>
    </location>
</feature>
<protein>
    <recommendedName>
        <fullName evidence="5">Fibronectin type-III domain-containing protein</fullName>
    </recommendedName>
</protein>
<feature type="domain" description="Fibronectin type-III" evidence="5">
    <location>
        <begin position="5626"/>
        <end position="5722"/>
    </location>
</feature>
<keyword evidence="2" id="KW-0677">Repeat</keyword>
<feature type="compositionally biased region" description="Polar residues" evidence="4">
    <location>
        <begin position="892"/>
        <end position="904"/>
    </location>
</feature>
<dbReference type="InterPro" id="IPR003644">
    <property type="entry name" value="Calx_beta"/>
</dbReference>
<keyword evidence="3" id="KW-0106">Calcium</keyword>
<feature type="domain" description="Fibronectin type-III" evidence="5">
    <location>
        <begin position="2613"/>
        <end position="2702"/>
    </location>
</feature>
<evidence type="ECO:0000259" key="5">
    <source>
        <dbReference type="PROSITE" id="PS50853"/>
    </source>
</evidence>
<feature type="domain" description="Fibronectin type-III" evidence="5">
    <location>
        <begin position="4609"/>
        <end position="4706"/>
    </location>
</feature>
<feature type="domain" description="Fibronectin type-III" evidence="5">
    <location>
        <begin position="4935"/>
        <end position="5026"/>
    </location>
</feature>
<proteinExistence type="predicted"/>
<feature type="compositionally biased region" description="Polar residues" evidence="4">
    <location>
        <begin position="49"/>
        <end position="59"/>
    </location>
</feature>
<dbReference type="Pfam" id="PF03160">
    <property type="entry name" value="Calx-beta"/>
    <property type="match status" value="4"/>
</dbReference>
<organism evidence="6">
    <name type="scientific">Phytophthora nicotianae</name>
    <name type="common">Potato buckeye rot agent</name>
    <name type="synonym">Phytophthora parasitica</name>
    <dbReference type="NCBI Taxonomy" id="4792"/>
    <lineage>
        <taxon>Eukaryota</taxon>
        <taxon>Sar</taxon>
        <taxon>Stramenopiles</taxon>
        <taxon>Oomycota</taxon>
        <taxon>Peronosporomycetes</taxon>
        <taxon>Peronosporales</taxon>
        <taxon>Peronosporaceae</taxon>
        <taxon>Phytophthora</taxon>
    </lineage>
</organism>
<sequence length="6882" mass="746449">MSEATSLFGRAATDASASSRSNGSGGRSAPTVSLPDAESRRNLLHRTPGGSQRSQNGDNVSFLSSTPIEEFVAKYQVIKVSWRGKYERILALAPTRFCTIDPRDFEVTNTWSLTALVGINLDPSDAQGFALSLKGAKKDEQLKLRCRFRSRLLSDLYRLRDQYQQRNGRSETGFQCSKWSRKCDTINCMLDVGMDGVTLTQPGIVRSKYLYTEMAHLTLLTDSQDGFAIGYTGRSRLFFSQHRAQIYRRIQAAAEAIGCKLQARTNVTAEKIQEERNYYGLNNGEPFVQFHVRKLTPKYHEPQERVLSLHDKMLVELDRDEKVIACYNYADIYVLVREPSSPEQFKIQFRNGQMRTYLARDRDGVLSAIYDICVTCDENPELFITGFVNQRGLRLLPFSAVEDTTETQSFFNDSSIASWYLQRMGSVGKFGHSMKVGDRGFVEIVAEFNANVPASGIPYNTKHSIIGDALRPMCAQLYYVAKTKPVPERSAVTLLQAMFRISSSYYGFREIGQAGQISETITNLLINGDEFVVFWTTLLLRRLTAHTPSSSASLDKASVRYCEEIETENKKVFLANTYLTQSLITHLEDIDVDPESHHSSHNPRAGPLVMMGLLQTLEGCLCSRASTTGTVEFMTLVEGVAKYYSTLLKVLFQSRCATTVEACTLLLKTTLEECDPVVASSIRDKALTEGIVLRHFYQGLFDESFDQRCVSRYLVSLWMSHHDGSKQLLSRMIPSGFFHLLKEPPGTAAQIEDYDRLEREAMEAERQERLLEYNDDDRASSTSESTIQGGSMDWLSGGESSIADSEIHQEKMSRKSVSMGDVGSGNGRQSGLQSEYRRSSLSNLPIPEIRSSFSGERSSLTRNASNGRSSYETPIENEQSKARLLRKLKSSVDGTSKSLRSTNNSMHESKSRSSSSHDPAPRLRKRDVALSFLGALGGKKAPAQHGNKTSKGRHRAISRSARAQENFRLLFHMLSLDHETVHMIWNKQTREELRSALYAEIKRFTQFQINSGMMKARWNYEDFEVPYPSLANEVGVGGCYIRILAHLRSKMSFFGSVTEEDEFIVLTPEQVPVRNPAAVLAALYVRMLRENIHAEYRDDLETSILCIKSMGVVAAAHAGYVNAVNFEEVEHLWTLMSETVHASMLANFLQTVRALCMHPGNARRVLRSEHNVELAVQLLQLAHSTNRDVGDITEPKKLWILETDGGEQLGPFSVNELKQKRDEEHTDMSSFWVKRHDDLACESFTTKAKVMEIAQLRWEVGILGDLNPLQMAHDAISVLLSVAHSNSLLSKRDDDFTSPIFPLPRGKTTLWRFARQILPVLIRSNHPKLWEKVATLLEFLYIDQQPIGESPEEDVTNRASLFSWGLFYLAFVGGASDFKSMAGLLKATHKHQAKFNGTSSLKNILPQAMINLLDQSSPSAFTNVFCEGEQSPLVIWNDAMREHLQTVCQAHLQDYAEVLEEDASRDWCFCPMAPVAFKELADEVWCGGVYLGQFCEHGTFDIADPLNFMEKLTMEWRAEVNRQDTSMTFGQARQILDVTDEEGMQNSDATLRAGFKEKGRALIQSNISASTYSERLDELQEAYRVLTCPRPTLLSAGHDPENLLLLLHSLVIMCNRYPEQLVDYEFDAYDLLLPLLDSHCTADGVPPEGTTTAQTLDISVCAAELIYNTCAVSVANGELLLEQPDLNTLEKVVNFCVDSMVGCEAAEKPELLEVCFYLLQTITGLLASPRGREWIAESSTLLVDMVRILWMWNNAEQKSFVMAKLAQQVLEGISRMAQLEKHQQRLVKAGVLWQLFKLFSTYDVELDDTTVRTRLQHNVETEEEGYATVAVEIQNLLAVMAVRALCRLGGLFIDGSELQSPPNALVKQVVDALMTPNLSGLLLLSSHHEFLKIFHGECESYTLFWNSEMRQELMNFVSPRASVEPAMTTNEQYVDAIKFRFMYLADLFYVGGLYIEMLMGSLLVIEKSMVPAPIAELGLTETFFKELFSFIDSGELVYPEFVNEEGSVQRLPPYAGWNIDEEQRITLDRVTALNCLSIATSVAPTLVEKNLVANDSAMKMVLRLLFPPDNEVHQSEDAEKSLVLTQQLYVPCRLHCIATLQVLSTLEDFSTAALEFGICDILIELVHICQDVGPDALGIIRNLCANGAAAKCVSEILQSGVYLEFIGWLLLVEETIVDDEFDAAERLRIPSAMILSELVKDGAPLNIESRRALCRFFPPAIIRTIASCPDTIVEYIMADHKTPELVWNAEFRNHQRNSIVNFLNIYFSSTSITETEDGNFTSVVDSFEIDYTGLYPAPMAGNVYLTLYMEDPTFNLHDPLYFMTCLWSEFEVLFKQLAHMTSALRATMPRADDEMIQRDINLIDLVGSSLVCLLQFETPLLENAAELQIPSKCCEYLNQTVRSQACEPCVVNVVRILRVCTMSRTCITSMQSMCSTALSCLMAIINPIRGGPLHCESVFVLEIMRRIVKDYPEHGDRDASAGIVYLASRLDLFGFLLNILENPDSLGKVKEQHIVRAEAIEILNMLEKDRVQGSTAHQILKKHKKWQKSYRHEATDVVKAMATEDPFLKLLFPEADRVMRALVKMASRAVRLVTCWLMLLINMMVRTDAQSSNPSIIAWGSATGGTLHIQWNLSTALDPDELEGYHVIVNNQERATVGPDASSYYLYGLSNNTVYSYQVKAILANGSEPLYSDVVAATTLNRTAPNSPDIPTKVTVSGGFVQVSVETPHDTGGVALSNVTVVVSDIYGVVTSQTLSVTSSGVLVFNSYGLNARTKYWISAFATNEGDLVSSNSDPLVITTTALQLPGPCPPPTVVKATGASVLLQLNPPLDDGGSRIQGYNVYIAADDISDFTEVTTTIDTDKIDAVEILYSSDSDDEPLLPNTRYFFKAVAVNLADICISVPISLQLTNGTEAWTTAASVPGAPPSPYFLKATGGMITMLLLKPTNMQGVNCTGFSIKIGDAAGNYFENSVDADDDVMFNATSLQSNSSYAVFVAVITDLGTSLYSAPTIMNTTVPTAPSNPRDIAVTNVTESSALLEWSSPFDSGDAEITGYTIILMSPGRQEEISAISSPILIENLAANKMYTVKVTAANAAGKKSASTIGGSFSTLSLTPPGKPLDIALIFATGGAIEIAWNPSQNRGGELLSAIEYKTTAFRATPCFNSSISSPCSACNSVKLKDTQYQLIEDALLCQQPTTQCPDSTFNCCLTRHGSSHGFGLSCGLMTPVTGPRAVVGTTSAIFNGLNYSSTYYFSVQASNRAGKSTISELQGFQTTVQTSPSYPASLRQLGATGGSIQFTWDSPVDTGGGPVVGYRVYRNYELLTPRYVMPPYSDCSGMAAETTYVYGVAAVNASLVEGAMAVIKLSTEALSTPMAPTFSLLGSMYNRLQVSVTPPCDTGGEPSLSYQYMVKNAGTVVDSTSFNCCSFVLENLEPNQSYSVLVKVENSLAAPSTWAQAMFKTASGIPPTPVATLLQVNTYSAVIAIGSKPYDKDTRSYDVFLRRNGIEIQNYTVSCEEDAIFDHYVCPTSYKLEMLKATTEYEISAQANGPLGSSASNPVSFKTSDISPGAFGMADTNYNADKDGIINTVVRRSNGTSGAVEVGVHVTGPDTVFLRCKRATSGGCDCTLYLISSESVPLPCYLSFVDGQENASVAFSMWDDQSAELLPSQVVVSPFGVDLSGQHSAVLHMDARQEAGFVSFPASSSVIYEDSSFVMINVLRLNGTTGRVTFSFESFDITAVTGEDYVAVSGTIVLTDQQSSTQIWVQLIDNLVVNSDKVFGLRLTGQTELTGADQLLTHNVTIHDDESISSAVPRKTDNISIVYSTGGEFEIGWTSTASDGVNVTGYLVRVSNASLGTFYSVFNTTQTIFTLSGLSARSIYLVEVAVWNHFGVGEYSDAVEVATTDATLPSSPLSLSATDIFNTEVTLTWKPPRDDGGSPVVGYHLSVEDMDGNLLLSESINATTLLVVVDGLNASSYYDCYVSCSTESFPDSMDDTSTAQIRIKTAIGVAPSAPPAVTLVGQPRGGTLVFLMRRPSDKGGMPLSHCALYLRKTTDTASTTNEVFTIACSMDLSAFEDADPTCTSSNLLVSTSYEVYTVFSNAMGESPPGECAVFITNSVIALPSPPLNLRAPTITAGNIVLEWDEPDDLGGAAAVMGYIVYQKYDVWNDDYFTLYDGQDSRDRSLTARGLTRNLTYFFAVVALNDASFCVDPDQHNMSSFLEVSTLTSSPLAPPGLVYRISATGGAITIGWTVPDDLAGLELQGYYVELVTTISSSGFELLSSFPPGVSSFTHYGLSESASYSYAVTATNQEGSSERSMILTTSTSIASRPTWVQSFRSVNNTGGSITLTWDPPQDTGGRQIEHYEITRTGRSTSYVATSTTFEDRSGLSASSGYTYTIAAFNGLYSGYATSANAVTGLPVISDPPVFESVASFGGRLEVSWVAPEFTGGISVTEYVITLFIGDESAAVESITTTALSCTFMNLTASTPYVLSGQAVNDQGESLLVKFTVETASPDDPDAPPIPEASNTRGGSVEIHVAMPNYTGGEEVTLILYQDDTRVYTFVNEWGVTIYGLVAETVYTFKVSAKNSAGENKSESLPVTTTAISTPGQVQNLQKVSVTFSRMTLTWDTVQDTGGDEHIQYEVTFFKCDSTGVLEEDPQMKMTDSTRIVLEDLQHSSFYSISVVAITSTSLVGDVSSSVLVGTEQPFEGIIVAASSEMAVKEDAGIVYVPITRVNGSFGNVSYSFDVVAGSALDGVNYVRATGTRTLMANVVSDSVDISVISDTVYNPGITFQVVITDSTTALQSTTDVYLEDDGDAGFVSFADPALMVLENSGTAYLTMTRTGGCSPGAVIETFVSSNYSVVNRFQLVDVTVVFEENVTQQTISVSIADDSEFQYVADSITIGFHIVEGGVLNGTYTTAAVTALDDGDISLPKQCLNLQKILVSGGALGLQWTPPVDRGGADITLSYLVSVVAGTGIVITKESPTETITLYGLNQSTTYQLSVQAVNSAGAGVSSTSLLIATRPATAPTAPRNIQVVSASSSSVLIKWDSPLDDGGSPIVAYKIYKVQETTTSTRSLFSSVSCSTPTVCTIKQLLALTSYSIQIQASTAFVTQGEFSEVVALTTSNPDYPDMPPVAAVTWASAGAMTVAMFDPVNVGGSIIQEYRLFMRADDEVEFAPVYSGASAEHTAYRLSYQTVYHIKYQVVNSVGPSAYSPVISNQTLPKSLPSAPTNVSVIDKTGGAITLAWNEPLDVGGREVTGYTIKIASIGSNATNVIGYDGKGILAREGTVYGLAANTDYSMQVVAYLDVSSCFDSALQAWSSVVQASTTTATPPRTAPELLVGHYTGGIIELVWIPPKDKGGVPLTGYTLYLNSKELSSVIFSTNNASVLSFVHNDLTASTKYTYAIKTSNAAGDSPLSLPLMATTDMITFPSAPLNVRQLTYTTGGAITIGWDRSFDTGGQPIAGYMVYRNGDLVSGTLSADTRSFTNKDRLTANTSYSYNVRAIAQNLMVSVSSEDCSAKTTAATKPQKPQSLSAVPGSSFLNASWIPDGDSGGLPITSYGLKLMLGSLLVENVTVKTASYYLFTGLTASTSYSGYVKVNNDIGTSEEVSATLTTTSVSVPNSPNKPLVTSVYGGNFTIQVEPPLFTGGFPVTDMKIYEYILDVAKLKTTLKVVPGRPTSYTFYNVTASSKYPVACSAVNSVGEGLLSDTVTIQTTPQNQPGPILTAPVPIGATGTALSISWSPPADTGGSLDLSYEVRIVNSSTDATNPTINLTYTATQLAYSSVYSFSVCAVNKNGHGIWSPARTITTQPDAAGEFNFAQSSMSVLENATQVALVVQRTSGLSGRITVFYSTESTGTRPATIGSDYFVAKDSSITTGTIVFESLQSQNSIVILITNDADYENPDETFAVRFTGVESSLAEGRPKIGSNNVTTVTIVDDGDAGFVSFEKPAYAFSEDARTGTVTIIREYGKSTSITLGFDFWGGTASPDIDYSKTTTPVVMDSGVTKANFTFSIINDKLFEFPDEYFFIRMTVSGGARLHQPVTRITILDDGDISDPGTCPPPQLLSVTGGLATFATDFPDHNGSATGAITNYMVRLSTETSSMDFTKAVAPTFSIGNLTAMTSYNVTIAATNSFGLGTFSNSTQFSTIAPSLPGASTLVSIESRTGGRISLAWSPPEDSGGVPIAKYRVYIVGKSDVPQLAADYLQPTQRGTIYGLSASTAYNFSVQAGNAVGEKNGWGNLSASFRFYTTLATQPGPLILHSNAYKKATGGKVFLSWNAPLDTGGTMISSYSIFARSFSRPWFLSATASPNSGPLFAGVAALNASTAYEFFGLAASSVPSMILPGKFSIAEGSRTLRTSVDLSNRLSIGSVISIQDSVFVVDDMSSAISGTILLKYDHVTTSIISQSGRIMGQATTFTTLNTSEPTLPDLPPAPVLSISTGGMINVTLLSPEDTGGIPILDFSLYWDGQKLNEDSYVKTTSKVNYLQVRTFVSVPKLKALTTYNVSAVALNSLSLCNFGRVTTGPSSLFTTIKVTAPGAPLLVTYRTTGGGITMSMIDPHDTGGSEIQQYQLYCKRNESADPWQLVYNGPKHQATIARLNNSSDYAFVASVYNGEFTSMNSSVKVVRTSKNSPPGSCEAARLVNATGGMLKVEWDYPADNGGSEVTDFYATIASHSDGSGRTTVKTNTTSCAFYRLLAESSYDVVIRANNSYGLGPESPIVTFSTTKATPPEGIIDVTVQMTTGGAAEISFSEPIDLGGAISSDMMYSIYLDQDNTLNVSYDSLEESSSFPIGTRRLSENIHRRLETSTIFSNIVVGDMDPDTLYGIQILPISKYASGGISSTFAVETTSASIPSAPVGLSRDFGTGGSVSLSGDHR</sequence>
<dbReference type="GO" id="GO:2000641">
    <property type="term" value="P:regulation of early endosome to late endosome transport"/>
    <property type="evidence" value="ECO:0007669"/>
    <property type="project" value="InterPro"/>
</dbReference>
<dbReference type="VEuPathDB" id="FungiDB:PPTG_13378"/>
<dbReference type="Gene3D" id="2.60.40.10">
    <property type="entry name" value="Immunoglobulins"/>
    <property type="match status" value="30"/>
</dbReference>
<evidence type="ECO:0000256" key="3">
    <source>
        <dbReference type="ARBA" id="ARBA00022837"/>
    </source>
</evidence>
<feature type="domain" description="Fibronectin type-III" evidence="5">
    <location>
        <begin position="6160"/>
        <end position="6257"/>
    </location>
</feature>
<dbReference type="SMART" id="SM00060">
    <property type="entry name" value="FN3"/>
    <property type="match status" value="32"/>
</dbReference>
<feature type="compositionally biased region" description="Polar residues" evidence="4">
    <location>
        <begin position="851"/>
        <end position="872"/>
    </location>
</feature>
<feature type="compositionally biased region" description="Low complexity" evidence="4">
    <location>
        <begin position="10"/>
        <end position="22"/>
    </location>
</feature>
<feature type="domain" description="Fibronectin type-III" evidence="5">
    <location>
        <begin position="4232"/>
        <end position="4327"/>
    </location>
</feature>
<feature type="compositionally biased region" description="Polar residues" evidence="4">
    <location>
        <begin position="829"/>
        <end position="843"/>
    </location>
</feature>
<name>W2KZK1_PHYNI</name>
<feature type="domain" description="Fibronectin type-III" evidence="5">
    <location>
        <begin position="5131"/>
        <end position="5225"/>
    </location>
</feature>
<feature type="compositionally biased region" description="Polar residues" evidence="4">
    <location>
        <begin position="780"/>
        <end position="789"/>
    </location>
</feature>
<feature type="domain" description="Fibronectin type-III" evidence="5">
    <location>
        <begin position="6066"/>
        <end position="6155"/>
    </location>
</feature>
<dbReference type="SUPFAM" id="SSF49265">
    <property type="entry name" value="Fibronectin type III"/>
    <property type="match status" value="17"/>
</dbReference>
<feature type="domain" description="Fibronectin type-III" evidence="5">
    <location>
        <begin position="4420"/>
        <end position="4515"/>
    </location>
</feature>
<dbReference type="GO" id="GO:0006898">
    <property type="term" value="P:receptor-mediated endocytosis"/>
    <property type="evidence" value="ECO:0007669"/>
    <property type="project" value="TreeGrafter"/>
</dbReference>
<feature type="domain" description="Fibronectin type-III" evidence="5">
    <location>
        <begin position="5338"/>
        <end position="5430"/>
    </location>
</feature>
<dbReference type="Pfam" id="PF00041">
    <property type="entry name" value="fn3"/>
    <property type="match status" value="9"/>
</dbReference>
<feature type="domain" description="Fibronectin type-III" evidence="5">
    <location>
        <begin position="4329"/>
        <end position="4419"/>
    </location>
</feature>
<dbReference type="SUPFAM" id="SSF141072">
    <property type="entry name" value="CalX-like"/>
    <property type="match status" value="5"/>
</dbReference>
<dbReference type="InterPro" id="IPR045802">
    <property type="entry name" value="GRV2/DNAJC13_N"/>
</dbReference>
<feature type="domain" description="Fibronectin type-III" evidence="5">
    <location>
        <begin position="3814"/>
        <end position="3905"/>
    </location>
</feature>
<evidence type="ECO:0000256" key="4">
    <source>
        <dbReference type="SAM" id="MobiDB-lite"/>
    </source>
</evidence>
<feature type="region of interest" description="Disordered" evidence="4">
    <location>
        <begin position="1"/>
        <end position="59"/>
    </location>
</feature>
<feature type="domain" description="Fibronectin type-III" evidence="5">
    <location>
        <begin position="5723"/>
        <end position="5816"/>
    </location>
</feature>
<dbReference type="InterPro" id="IPR013783">
    <property type="entry name" value="Ig-like_fold"/>
</dbReference>
<feature type="compositionally biased region" description="Basic and acidic residues" evidence="4">
    <location>
        <begin position="770"/>
        <end position="779"/>
    </location>
</feature>
<dbReference type="CDD" id="cd00063">
    <property type="entry name" value="FN3"/>
    <property type="match status" value="21"/>
</dbReference>
<dbReference type="PANTHER" id="PTHR36983:SF2">
    <property type="entry name" value="DNAJ HOMOLOG SUBFAMILY C MEMBER 13"/>
    <property type="match status" value="1"/>
</dbReference>
<feature type="domain" description="Fibronectin type-III" evidence="5">
    <location>
        <begin position="3019"/>
        <end position="3112"/>
    </location>
</feature>
<feature type="domain" description="Fibronectin type-III" evidence="5">
    <location>
        <begin position="5435"/>
        <end position="5527"/>
    </location>
</feature>
<dbReference type="OrthoDB" id="69656at2759"/>
<dbReference type="Proteomes" id="UP000054423">
    <property type="component" value="Unassembled WGS sequence"/>
</dbReference>
<dbReference type="PROSITE" id="PS50853">
    <property type="entry name" value="FN3"/>
    <property type="match status" value="26"/>
</dbReference>
<feature type="domain" description="Fibronectin type-III" evidence="5">
    <location>
        <begin position="3371"/>
        <end position="3467"/>
    </location>
</feature>
<dbReference type="GO" id="GO:0007032">
    <property type="term" value="P:endosome organization"/>
    <property type="evidence" value="ECO:0007669"/>
    <property type="project" value="InterPro"/>
</dbReference>
<dbReference type="InterPro" id="IPR003961">
    <property type="entry name" value="FN3_dom"/>
</dbReference>
<dbReference type="Gene3D" id="2.60.40.2030">
    <property type="match status" value="5"/>
</dbReference>
<accession>W2KZK1</accession>
<dbReference type="InterPro" id="IPR036116">
    <property type="entry name" value="FN3_sf"/>
</dbReference>
<feature type="domain" description="Fibronectin type-III" evidence="5">
    <location>
        <begin position="4519"/>
        <end position="4608"/>
    </location>
</feature>
<feature type="domain" description="Fibronectin type-III" evidence="5">
    <location>
        <begin position="6638"/>
        <end position="6733"/>
    </location>
</feature>
<feature type="domain" description="Fibronectin type-III" evidence="5">
    <location>
        <begin position="5031"/>
        <end position="5128"/>
    </location>
</feature>